<proteinExistence type="predicted"/>
<evidence type="ECO:0000313" key="1">
    <source>
        <dbReference type="EMBL" id="KLE00608.1"/>
    </source>
</evidence>
<dbReference type="PATRIC" id="fig|1447256.3.peg.1066"/>
<comment type="caution">
    <text evidence="1">The sequence shown here is derived from an EMBL/GenBank/DDBJ whole genome shotgun (WGS) entry which is preliminary data.</text>
</comment>
<evidence type="ECO:0000313" key="2">
    <source>
        <dbReference type="Proteomes" id="UP000035514"/>
    </source>
</evidence>
<accession>A0A0G9K8P7</accession>
<organism evidence="1 2">
    <name type="scientific">Aliarcobacter butzleri L348</name>
    <dbReference type="NCBI Taxonomy" id="1447256"/>
    <lineage>
        <taxon>Bacteria</taxon>
        <taxon>Pseudomonadati</taxon>
        <taxon>Campylobacterota</taxon>
        <taxon>Epsilonproteobacteria</taxon>
        <taxon>Campylobacterales</taxon>
        <taxon>Arcobacteraceae</taxon>
        <taxon>Aliarcobacter</taxon>
    </lineage>
</organism>
<dbReference type="EMBL" id="JAIQ01000083">
    <property type="protein sequence ID" value="KLE00608.1"/>
    <property type="molecule type" value="Genomic_DNA"/>
</dbReference>
<gene>
    <name evidence="1" type="ORF">AA20_05485</name>
</gene>
<protein>
    <submittedName>
        <fullName evidence="1">Uncharacterized protein</fullName>
    </submittedName>
</protein>
<name>A0A0G9K8P7_9BACT</name>
<dbReference type="RefSeq" id="WP_046996608.1">
    <property type="nucleotide sequence ID" value="NZ_JAIQ01000083.1"/>
</dbReference>
<sequence>MSYELFEKAAAINSQFEIIPTKTSIFAKGIVIDNNGYMHYKGKTYIPNLVKLEDLPKELRNLFLEKKLPTQENTPKNIEAEKNENEGFNNLNKILFDQLQKIANPGKDTDISQELKKANTICNVADKIISIADLSLKAEMFNYKKKYPNGKSLYQD</sequence>
<dbReference type="Proteomes" id="UP000035514">
    <property type="component" value="Unassembled WGS sequence"/>
</dbReference>
<reference evidence="1 2" key="1">
    <citation type="submission" date="2014-01" db="EMBL/GenBank/DDBJ databases">
        <title>Development of a Comparative Genomic Fingerprinting Assay for High Resolution Genotyping of Arcobacter butzleri.</title>
        <authorList>
            <person name="Webb A.L."/>
            <person name="Inglis G.D."/>
            <person name="Kruczkiewicz P."/>
            <person name="Selinger L.B."/>
            <person name="Taboada E.N."/>
        </authorList>
    </citation>
    <scope>NUCLEOTIDE SEQUENCE [LARGE SCALE GENOMIC DNA]</scope>
    <source>
        <strain evidence="1 2">L348</strain>
    </source>
</reference>
<dbReference type="AlphaFoldDB" id="A0A0G9K8P7"/>